<dbReference type="NCBIfam" id="TIGR01726">
    <property type="entry name" value="HEQRo_perm_3TM"/>
    <property type="match status" value="1"/>
</dbReference>
<feature type="transmembrane region" description="Helical" evidence="9">
    <location>
        <begin position="21"/>
        <end position="46"/>
    </location>
</feature>
<evidence type="ECO:0000256" key="2">
    <source>
        <dbReference type="ARBA" id="ARBA00010072"/>
    </source>
</evidence>
<protein>
    <submittedName>
        <fullName evidence="11">ABC transporter permease subunit</fullName>
    </submittedName>
</protein>
<dbReference type="PANTHER" id="PTHR30614:SF37">
    <property type="entry name" value="AMINO-ACID ABC TRANSPORTER PERMEASE PROTEIN YHDX-RELATED"/>
    <property type="match status" value="1"/>
</dbReference>
<keyword evidence="12" id="KW-1185">Reference proteome</keyword>
<organism evidence="11 12">
    <name type="scientific">Mesopusillimonas faecipullorum</name>
    <dbReference type="NCBI Taxonomy" id="2755040"/>
    <lineage>
        <taxon>Bacteria</taxon>
        <taxon>Pseudomonadati</taxon>
        <taxon>Pseudomonadota</taxon>
        <taxon>Betaproteobacteria</taxon>
        <taxon>Burkholderiales</taxon>
        <taxon>Alcaligenaceae</taxon>
        <taxon>Mesopusillimonas</taxon>
    </lineage>
</organism>
<dbReference type="RefSeq" id="WP_226953895.1">
    <property type="nucleotide sequence ID" value="NZ_JACDXW010000003.1"/>
</dbReference>
<name>A0ABS8CC38_9BURK</name>
<gene>
    <name evidence="11" type="ORF">H0484_07300</name>
</gene>
<evidence type="ECO:0000313" key="11">
    <source>
        <dbReference type="EMBL" id="MCB5363553.1"/>
    </source>
</evidence>
<accession>A0ABS8CC38</accession>
<evidence type="ECO:0000256" key="3">
    <source>
        <dbReference type="ARBA" id="ARBA00022448"/>
    </source>
</evidence>
<dbReference type="InterPro" id="IPR000515">
    <property type="entry name" value="MetI-like"/>
</dbReference>
<dbReference type="InterPro" id="IPR010065">
    <property type="entry name" value="AA_ABC_transptr_permease_3TM"/>
</dbReference>
<evidence type="ECO:0000313" key="12">
    <source>
        <dbReference type="Proteomes" id="UP000776983"/>
    </source>
</evidence>
<evidence type="ECO:0000256" key="5">
    <source>
        <dbReference type="ARBA" id="ARBA00022692"/>
    </source>
</evidence>
<dbReference type="SUPFAM" id="SSF161098">
    <property type="entry name" value="MetI-like"/>
    <property type="match status" value="1"/>
</dbReference>
<dbReference type="Proteomes" id="UP000776983">
    <property type="component" value="Unassembled WGS sequence"/>
</dbReference>
<evidence type="ECO:0000259" key="10">
    <source>
        <dbReference type="PROSITE" id="PS50928"/>
    </source>
</evidence>
<evidence type="ECO:0000256" key="8">
    <source>
        <dbReference type="ARBA" id="ARBA00023136"/>
    </source>
</evidence>
<comment type="caution">
    <text evidence="11">The sequence shown here is derived from an EMBL/GenBank/DDBJ whole genome shotgun (WGS) entry which is preliminary data.</text>
</comment>
<evidence type="ECO:0000256" key="4">
    <source>
        <dbReference type="ARBA" id="ARBA00022475"/>
    </source>
</evidence>
<feature type="domain" description="ABC transmembrane type-1" evidence="10">
    <location>
        <begin position="90"/>
        <end position="331"/>
    </location>
</feature>
<dbReference type="Gene3D" id="1.10.3720.10">
    <property type="entry name" value="MetI-like"/>
    <property type="match status" value="1"/>
</dbReference>
<dbReference type="InterPro" id="IPR043429">
    <property type="entry name" value="ArtM/GltK/GlnP/TcyL/YhdX-like"/>
</dbReference>
<evidence type="ECO:0000256" key="9">
    <source>
        <dbReference type="RuleBase" id="RU363032"/>
    </source>
</evidence>
<sequence length="346" mass="37486">MSTPSDSRSQRRPPRRSDTNARAVVWQVLLLLTVVGVAAFLVSTLFDNLAARRVATGFGFLEEEAGFAIGESLIPYSPTDTYLRAISVGLVNTLFVSALGAVLATLLGVAIGLARLARNSLLTGVAGAYIELIRNIPLLLQLFFWYALFTETLPRPRHAWEPLAGVFLSNRGMHLPWPVHEGGQAWWAGWSWQTPVLEGFNFVGGLTISPELAALLMGLVLYTAAFMAEIVRAGVQAVGRGQWQAGVALGLTQHQVLRTIVLPQALRIIVPPMTSQYLNLTKNSSLAVAIGYPDLVSVVNTGILQTGQAVEGVLIIMAAYLTVSLTISALMNLYNHRLTRRGMRNG</sequence>
<comment type="similarity">
    <text evidence="2">Belongs to the binding-protein-dependent transport system permease family. HisMQ subfamily.</text>
</comment>
<reference evidence="11 12" key="1">
    <citation type="submission" date="2020-07" db="EMBL/GenBank/DDBJ databases">
        <title>Pusillimonas sp. nov., isolated from poultry manure in Taiwan.</title>
        <authorList>
            <person name="Lin S.-Y."/>
            <person name="Tang Y.-S."/>
            <person name="Young C.-C."/>
        </authorList>
    </citation>
    <scope>NUCLEOTIDE SEQUENCE [LARGE SCALE GENOMIC DNA]</scope>
    <source>
        <strain evidence="11 12">CC-YST705</strain>
    </source>
</reference>
<dbReference type="PANTHER" id="PTHR30614">
    <property type="entry name" value="MEMBRANE COMPONENT OF AMINO ACID ABC TRANSPORTER"/>
    <property type="match status" value="1"/>
</dbReference>
<feature type="transmembrane region" description="Helical" evidence="9">
    <location>
        <begin position="85"/>
        <end position="114"/>
    </location>
</feature>
<comment type="subcellular location">
    <subcellularLocation>
        <location evidence="1">Cell inner membrane</location>
        <topology evidence="1">Multi-pass membrane protein</topology>
    </subcellularLocation>
    <subcellularLocation>
        <location evidence="9">Cell membrane</location>
        <topology evidence="9">Multi-pass membrane protein</topology>
    </subcellularLocation>
</comment>
<evidence type="ECO:0000256" key="7">
    <source>
        <dbReference type="ARBA" id="ARBA00022989"/>
    </source>
</evidence>
<feature type="transmembrane region" description="Helical" evidence="9">
    <location>
        <begin position="313"/>
        <end position="334"/>
    </location>
</feature>
<feature type="transmembrane region" description="Helical" evidence="9">
    <location>
        <begin position="126"/>
        <end position="148"/>
    </location>
</feature>
<keyword evidence="4" id="KW-1003">Cell membrane</keyword>
<dbReference type="Pfam" id="PF00528">
    <property type="entry name" value="BPD_transp_1"/>
    <property type="match status" value="1"/>
</dbReference>
<keyword evidence="3 9" id="KW-0813">Transport</keyword>
<keyword evidence="6" id="KW-0029">Amino-acid transport</keyword>
<dbReference type="InterPro" id="IPR035906">
    <property type="entry name" value="MetI-like_sf"/>
</dbReference>
<keyword evidence="8 9" id="KW-0472">Membrane</keyword>
<dbReference type="EMBL" id="JACDXW010000003">
    <property type="protein sequence ID" value="MCB5363553.1"/>
    <property type="molecule type" value="Genomic_DNA"/>
</dbReference>
<keyword evidence="7 9" id="KW-1133">Transmembrane helix</keyword>
<dbReference type="PROSITE" id="PS50928">
    <property type="entry name" value="ABC_TM1"/>
    <property type="match status" value="1"/>
</dbReference>
<evidence type="ECO:0000256" key="6">
    <source>
        <dbReference type="ARBA" id="ARBA00022970"/>
    </source>
</evidence>
<evidence type="ECO:0000256" key="1">
    <source>
        <dbReference type="ARBA" id="ARBA00004429"/>
    </source>
</evidence>
<feature type="transmembrane region" description="Helical" evidence="9">
    <location>
        <begin position="212"/>
        <end position="231"/>
    </location>
</feature>
<dbReference type="CDD" id="cd06261">
    <property type="entry name" value="TM_PBP2"/>
    <property type="match status" value="1"/>
</dbReference>
<proteinExistence type="inferred from homology"/>
<keyword evidence="5 9" id="KW-0812">Transmembrane</keyword>